<comment type="caution">
    <text evidence="3">The sequence shown here is derived from an EMBL/GenBank/DDBJ whole genome shotgun (WGS) entry which is preliminary data.</text>
</comment>
<dbReference type="OrthoDB" id="3515051at2759"/>
<evidence type="ECO:0000259" key="2">
    <source>
        <dbReference type="Pfam" id="PF26061"/>
    </source>
</evidence>
<evidence type="ECO:0000313" key="4">
    <source>
        <dbReference type="Proteomes" id="UP000193689"/>
    </source>
</evidence>
<reference evidence="3 4" key="1">
    <citation type="submission" date="2016-07" db="EMBL/GenBank/DDBJ databases">
        <title>Pervasive Adenine N6-methylation of Active Genes in Fungi.</title>
        <authorList>
            <consortium name="DOE Joint Genome Institute"/>
            <person name="Mondo S.J."/>
            <person name="Dannebaum R.O."/>
            <person name="Kuo R.C."/>
            <person name="Labutti K."/>
            <person name="Haridas S."/>
            <person name="Kuo A."/>
            <person name="Salamov A."/>
            <person name="Ahrendt S.R."/>
            <person name="Lipzen A."/>
            <person name="Sullivan W."/>
            <person name="Andreopoulos W.B."/>
            <person name="Clum A."/>
            <person name="Lindquist E."/>
            <person name="Daum C."/>
            <person name="Ramamoorthy G.K."/>
            <person name="Gryganskyi A."/>
            <person name="Culley D."/>
            <person name="Magnuson J.K."/>
            <person name="James T.Y."/>
            <person name="O'Malley M.A."/>
            <person name="Stajich J.E."/>
            <person name="Spatafora J.W."/>
            <person name="Visel A."/>
            <person name="Grigoriev I.V."/>
        </authorList>
    </citation>
    <scope>NUCLEOTIDE SEQUENCE [LARGE SCALE GENOMIC DNA]</scope>
    <source>
        <strain evidence="3 4">CBS 129021</strain>
    </source>
</reference>
<proteinExistence type="predicted"/>
<feature type="chain" id="PRO_5012372702" description="DUF8021 domain-containing protein" evidence="1">
    <location>
        <begin position="17"/>
        <end position="250"/>
    </location>
</feature>
<dbReference type="RefSeq" id="XP_040711870.1">
    <property type="nucleotide sequence ID" value="XM_040862420.1"/>
</dbReference>
<evidence type="ECO:0000313" key="3">
    <source>
        <dbReference type="EMBL" id="ORY59176.1"/>
    </source>
</evidence>
<gene>
    <name evidence="3" type="ORF">BCR38DRAFT_460511</name>
</gene>
<dbReference type="STRING" id="1141098.A0A1Y2DJ21"/>
<name>A0A1Y2DJ21_9PEZI</name>
<keyword evidence="4" id="KW-1185">Reference proteome</keyword>
<dbReference type="AlphaFoldDB" id="A0A1Y2DJ21"/>
<accession>A0A1Y2DJ21</accession>
<dbReference type="Proteomes" id="UP000193689">
    <property type="component" value="Unassembled WGS sequence"/>
</dbReference>
<evidence type="ECO:0000256" key="1">
    <source>
        <dbReference type="SAM" id="SignalP"/>
    </source>
</evidence>
<dbReference type="GeneID" id="63778632"/>
<keyword evidence="1" id="KW-0732">Signal</keyword>
<dbReference type="InterPro" id="IPR058334">
    <property type="entry name" value="DUF8021"/>
</dbReference>
<protein>
    <recommendedName>
        <fullName evidence="2">DUF8021 domain-containing protein</fullName>
    </recommendedName>
</protein>
<sequence length="250" mass="26764">MIQLLISASLVASCLAAPASVAVPCDLTTLTSTTSSYIAAQAAGSTTQLPFLGSPLNYTENFKSADVTRGILATPLKIDHNHSLHDTTACSTYMELIVTNSEHPYVLGTQMETIVTDRGDWLFNATGTLSWASKENWGVIPEGSRDTRAVIQAAADAYADVFNDKSVVVPWGTPWRLEGGSYTGSGAATDRCDVGIPNGVKLTRRRYVIDELLGSVDLFMDFGNGLPDSHEFRVEGGKIRYVHTLTATGG</sequence>
<feature type="signal peptide" evidence="1">
    <location>
        <begin position="1"/>
        <end position="16"/>
    </location>
</feature>
<dbReference type="Pfam" id="PF26061">
    <property type="entry name" value="DUF8021"/>
    <property type="match status" value="1"/>
</dbReference>
<dbReference type="InParanoid" id="A0A1Y2DJ21"/>
<feature type="domain" description="DUF8021" evidence="2">
    <location>
        <begin position="145"/>
        <end position="246"/>
    </location>
</feature>
<dbReference type="EMBL" id="MCFJ01000014">
    <property type="protein sequence ID" value="ORY59176.1"/>
    <property type="molecule type" value="Genomic_DNA"/>
</dbReference>
<organism evidence="3 4">
    <name type="scientific">Pseudomassariella vexata</name>
    <dbReference type="NCBI Taxonomy" id="1141098"/>
    <lineage>
        <taxon>Eukaryota</taxon>
        <taxon>Fungi</taxon>
        <taxon>Dikarya</taxon>
        <taxon>Ascomycota</taxon>
        <taxon>Pezizomycotina</taxon>
        <taxon>Sordariomycetes</taxon>
        <taxon>Xylariomycetidae</taxon>
        <taxon>Amphisphaeriales</taxon>
        <taxon>Pseudomassariaceae</taxon>
        <taxon>Pseudomassariella</taxon>
    </lineage>
</organism>